<comment type="caution">
    <text evidence="3">The sequence shown here is derived from an EMBL/GenBank/DDBJ whole genome shotgun (WGS) entry which is preliminary data.</text>
</comment>
<evidence type="ECO:0000256" key="2">
    <source>
        <dbReference type="SAM" id="MobiDB-lite"/>
    </source>
</evidence>
<reference evidence="3" key="1">
    <citation type="submission" date="2019-12" db="EMBL/GenBank/DDBJ databases">
        <title>Genome sequencing and annotation of Brassica cretica.</title>
        <authorList>
            <person name="Studholme D.J."/>
            <person name="Sarris P.F."/>
        </authorList>
    </citation>
    <scope>NUCLEOTIDE SEQUENCE</scope>
    <source>
        <strain evidence="3">PFS-102/07</strain>
        <tissue evidence="3">Leaf</tissue>
    </source>
</reference>
<proteinExistence type="predicted"/>
<name>A0A8S9ITF0_BRACR</name>
<dbReference type="AlphaFoldDB" id="A0A8S9ITF0"/>
<accession>A0A8S9ITF0</accession>
<keyword evidence="1" id="KW-0175">Coiled coil</keyword>
<organism evidence="3">
    <name type="scientific">Brassica cretica</name>
    <name type="common">Mustard</name>
    <dbReference type="NCBI Taxonomy" id="69181"/>
    <lineage>
        <taxon>Eukaryota</taxon>
        <taxon>Viridiplantae</taxon>
        <taxon>Streptophyta</taxon>
        <taxon>Embryophyta</taxon>
        <taxon>Tracheophyta</taxon>
        <taxon>Spermatophyta</taxon>
        <taxon>Magnoliopsida</taxon>
        <taxon>eudicotyledons</taxon>
        <taxon>Gunneridae</taxon>
        <taxon>Pentapetalae</taxon>
        <taxon>rosids</taxon>
        <taxon>malvids</taxon>
        <taxon>Brassicales</taxon>
        <taxon>Brassicaceae</taxon>
        <taxon>Brassiceae</taxon>
        <taxon>Brassica</taxon>
    </lineage>
</organism>
<gene>
    <name evidence="3" type="ORF">F2Q70_00001718</name>
</gene>
<protein>
    <submittedName>
        <fullName evidence="3">Uncharacterized protein</fullName>
    </submittedName>
</protein>
<feature type="region of interest" description="Disordered" evidence="2">
    <location>
        <begin position="1"/>
        <end position="20"/>
    </location>
</feature>
<evidence type="ECO:0000313" key="3">
    <source>
        <dbReference type="EMBL" id="KAF2572346.1"/>
    </source>
</evidence>
<feature type="coiled-coil region" evidence="1">
    <location>
        <begin position="58"/>
        <end position="85"/>
    </location>
</feature>
<evidence type="ECO:0000256" key="1">
    <source>
        <dbReference type="SAM" id="Coils"/>
    </source>
</evidence>
<sequence length="159" mass="17872">MADNRDIKTTTEASRLGKMENQENHRAILAMYEEQTNAIVAKHDKEIEVNRIEAKMDLLDELIELSNLKSEKEKLEADLKLAQAKVAEVKVPNIDWFKLGETMVILTGEFKSGDNKTPNRALSEEGLQTLAREIKALTMSMLLSEEENQTASDISLGEP</sequence>
<dbReference type="EMBL" id="QGKY02001015">
    <property type="protein sequence ID" value="KAF2572346.1"/>
    <property type="molecule type" value="Genomic_DNA"/>
</dbReference>